<feature type="domain" description="Retropepsin-like aspartic endopeptidase" evidence="1">
    <location>
        <begin position="54"/>
        <end position="175"/>
    </location>
</feature>
<dbReference type="PANTHER" id="PTHR38037:SF2">
    <property type="entry name" value="ATP-DEPENDENT ZINC PROTEASE DOMAIN-CONTAINING PROTEIN-RELATED"/>
    <property type="match status" value="1"/>
</dbReference>
<keyword evidence="3" id="KW-1185">Reference proteome</keyword>
<dbReference type="Gene3D" id="2.40.70.10">
    <property type="entry name" value="Acid Proteases"/>
    <property type="match status" value="1"/>
</dbReference>
<evidence type="ECO:0000313" key="3">
    <source>
        <dbReference type="Proteomes" id="UP000317421"/>
    </source>
</evidence>
<dbReference type="PANTHER" id="PTHR38037">
    <property type="entry name" value="ZN_PROTEASE DOMAIN-CONTAINING PROTEIN"/>
    <property type="match status" value="1"/>
</dbReference>
<dbReference type="InterPro" id="IPR008503">
    <property type="entry name" value="Asp_endopeptidase"/>
</dbReference>
<dbReference type="Pfam" id="PF05618">
    <property type="entry name" value="Zn_protease"/>
    <property type="match status" value="1"/>
</dbReference>
<dbReference type="Proteomes" id="UP000317421">
    <property type="component" value="Unassembled WGS sequence"/>
</dbReference>
<dbReference type="EMBL" id="SJPR01000005">
    <property type="protein sequence ID" value="TWT95279.1"/>
    <property type="molecule type" value="Genomic_DNA"/>
</dbReference>
<reference evidence="2 3" key="1">
    <citation type="submission" date="2019-02" db="EMBL/GenBank/DDBJ databases">
        <title>Deep-cultivation of Planctomycetes and their phenomic and genomic characterization uncovers novel biology.</title>
        <authorList>
            <person name="Wiegand S."/>
            <person name="Jogler M."/>
            <person name="Boedeker C."/>
            <person name="Pinto D."/>
            <person name="Vollmers J."/>
            <person name="Rivas-Marin E."/>
            <person name="Kohn T."/>
            <person name="Peeters S.H."/>
            <person name="Heuer A."/>
            <person name="Rast P."/>
            <person name="Oberbeckmann S."/>
            <person name="Bunk B."/>
            <person name="Jeske O."/>
            <person name="Meyerdierks A."/>
            <person name="Storesund J.E."/>
            <person name="Kallscheuer N."/>
            <person name="Luecker S."/>
            <person name="Lage O.M."/>
            <person name="Pohl T."/>
            <person name="Merkel B.J."/>
            <person name="Hornburger P."/>
            <person name="Mueller R.-W."/>
            <person name="Bruemmer F."/>
            <person name="Labrenz M."/>
            <person name="Spormann A.M."/>
            <person name="Op Den Camp H."/>
            <person name="Overmann J."/>
            <person name="Amann R."/>
            <person name="Jetten M.S.M."/>
            <person name="Mascher T."/>
            <person name="Medema M.H."/>
            <person name="Devos D.P."/>
            <person name="Kaster A.-K."/>
            <person name="Ovreas L."/>
            <person name="Rohde M."/>
            <person name="Galperin M.Y."/>
            <person name="Jogler C."/>
        </authorList>
    </citation>
    <scope>NUCLEOTIDE SEQUENCE [LARGE SCALE GENOMIC DNA]</scope>
    <source>
        <strain evidence="2 3">Pla108</strain>
    </source>
</reference>
<proteinExistence type="predicted"/>
<dbReference type="AlphaFoldDB" id="A0A5C6A6Z5"/>
<gene>
    <name evidence="2" type="ORF">Pla108_34230</name>
</gene>
<dbReference type="OrthoDB" id="9782977at2"/>
<evidence type="ECO:0000259" key="1">
    <source>
        <dbReference type="Pfam" id="PF05618"/>
    </source>
</evidence>
<dbReference type="SUPFAM" id="SSF50630">
    <property type="entry name" value="Acid proteases"/>
    <property type="match status" value="1"/>
</dbReference>
<protein>
    <recommendedName>
        <fullName evidence="1">Retropepsin-like aspartic endopeptidase domain-containing protein</fullName>
    </recommendedName>
</protein>
<organism evidence="2 3">
    <name type="scientific">Botrimarina colliarenosi</name>
    <dbReference type="NCBI Taxonomy" id="2528001"/>
    <lineage>
        <taxon>Bacteria</taxon>
        <taxon>Pseudomonadati</taxon>
        <taxon>Planctomycetota</taxon>
        <taxon>Planctomycetia</taxon>
        <taxon>Pirellulales</taxon>
        <taxon>Lacipirellulaceae</taxon>
        <taxon>Botrimarina</taxon>
    </lineage>
</organism>
<dbReference type="InterPro" id="IPR021109">
    <property type="entry name" value="Peptidase_aspartic_dom_sf"/>
</dbReference>
<dbReference type="RefSeq" id="WP_146446130.1">
    <property type="nucleotide sequence ID" value="NZ_SJPR01000005.1"/>
</dbReference>
<comment type="caution">
    <text evidence="2">The sequence shown here is derived from an EMBL/GenBank/DDBJ whole genome shotgun (WGS) entry which is preliminary data.</text>
</comment>
<accession>A0A5C6A6Z5</accession>
<sequence length="179" mass="19747">MGNHRLWMRGGLALLGISAIGTAMIAWANRPPSTPATMTIGPVAQITEVSSGVDFLARVDTGAAVSSIHCSPDDCKIEDAAEDPRENIGKAVRLRVENRDGQRAWIETKIDDYAEVRSANGAEHRYRVRLPLKYGTVNKVAIVNLNDRSRMTYRMLLGRDFLAGHFVVDVSQSRLNRSL</sequence>
<name>A0A5C6A6Z5_9BACT</name>
<evidence type="ECO:0000313" key="2">
    <source>
        <dbReference type="EMBL" id="TWT95279.1"/>
    </source>
</evidence>